<dbReference type="AlphaFoldDB" id="A0A917G025"/>
<proteinExistence type="predicted"/>
<keyword evidence="6" id="KW-1185">Reference proteome</keyword>
<dbReference type="PANTHER" id="PTHR30363">
    <property type="entry name" value="HTH-TYPE TRANSCRIPTIONAL REGULATOR SRLR-RELATED"/>
    <property type="match status" value="1"/>
</dbReference>
<dbReference type="EMBL" id="BMJT01000002">
    <property type="protein sequence ID" value="GGG16182.1"/>
    <property type="molecule type" value="Genomic_DNA"/>
</dbReference>
<dbReference type="SMART" id="SM00420">
    <property type="entry name" value="HTH_DEOR"/>
    <property type="match status" value="1"/>
</dbReference>
<dbReference type="InterPro" id="IPR036390">
    <property type="entry name" value="WH_DNA-bd_sf"/>
</dbReference>
<dbReference type="InterPro" id="IPR014036">
    <property type="entry name" value="DeoR-like_C"/>
</dbReference>
<evidence type="ECO:0000313" key="6">
    <source>
        <dbReference type="Proteomes" id="UP000616608"/>
    </source>
</evidence>
<evidence type="ECO:0000256" key="1">
    <source>
        <dbReference type="ARBA" id="ARBA00023015"/>
    </source>
</evidence>
<evidence type="ECO:0000256" key="3">
    <source>
        <dbReference type="ARBA" id="ARBA00023163"/>
    </source>
</evidence>
<feature type="domain" description="HTH deoR-type" evidence="4">
    <location>
        <begin position="7"/>
        <end position="62"/>
    </location>
</feature>
<keyword evidence="3" id="KW-0804">Transcription</keyword>
<dbReference type="Pfam" id="PF00455">
    <property type="entry name" value="DeoRC"/>
    <property type="match status" value="1"/>
</dbReference>
<dbReference type="InterPro" id="IPR036388">
    <property type="entry name" value="WH-like_DNA-bd_sf"/>
</dbReference>
<evidence type="ECO:0000256" key="2">
    <source>
        <dbReference type="ARBA" id="ARBA00023125"/>
    </source>
</evidence>
<gene>
    <name evidence="5" type="ORF">GCM10007425_08160</name>
</gene>
<dbReference type="InterPro" id="IPR050313">
    <property type="entry name" value="Carb_Metab_HTH_regulators"/>
</dbReference>
<dbReference type="SUPFAM" id="SSF100950">
    <property type="entry name" value="NagB/RpiA/CoA transferase-like"/>
    <property type="match status" value="1"/>
</dbReference>
<reference evidence="5" key="2">
    <citation type="submission" date="2020-09" db="EMBL/GenBank/DDBJ databases">
        <authorList>
            <person name="Sun Q."/>
            <person name="Zhou Y."/>
        </authorList>
    </citation>
    <scope>NUCLEOTIDE SEQUENCE</scope>
    <source>
        <strain evidence="5">CGMCC 1.15760</strain>
    </source>
</reference>
<dbReference type="SUPFAM" id="SSF46785">
    <property type="entry name" value="Winged helix' DNA-binding domain"/>
    <property type="match status" value="1"/>
</dbReference>
<evidence type="ECO:0000313" key="5">
    <source>
        <dbReference type="EMBL" id="GGG16182.1"/>
    </source>
</evidence>
<reference evidence="5" key="1">
    <citation type="journal article" date="2014" name="Int. J. Syst. Evol. Microbiol.">
        <title>Complete genome sequence of Corynebacterium casei LMG S-19264T (=DSM 44701T), isolated from a smear-ripened cheese.</title>
        <authorList>
            <consortium name="US DOE Joint Genome Institute (JGI-PGF)"/>
            <person name="Walter F."/>
            <person name="Albersmeier A."/>
            <person name="Kalinowski J."/>
            <person name="Ruckert C."/>
        </authorList>
    </citation>
    <scope>NUCLEOTIDE SEQUENCE</scope>
    <source>
        <strain evidence="5">CGMCC 1.15760</strain>
    </source>
</reference>
<dbReference type="PANTHER" id="PTHR30363:SF44">
    <property type="entry name" value="AGA OPERON TRANSCRIPTIONAL REPRESSOR-RELATED"/>
    <property type="match status" value="1"/>
</dbReference>
<dbReference type="GO" id="GO:0003677">
    <property type="term" value="F:DNA binding"/>
    <property type="evidence" value="ECO:0007669"/>
    <property type="project" value="UniProtKB-KW"/>
</dbReference>
<comment type="caution">
    <text evidence="5">The sequence shown here is derived from an EMBL/GenBank/DDBJ whole genome shotgun (WGS) entry which is preliminary data.</text>
</comment>
<dbReference type="PROSITE" id="PS51000">
    <property type="entry name" value="HTH_DEOR_2"/>
    <property type="match status" value="1"/>
</dbReference>
<organism evidence="5 6">
    <name type="scientific">Lysinibacillus alkalisoli</name>
    <dbReference type="NCBI Taxonomy" id="1911548"/>
    <lineage>
        <taxon>Bacteria</taxon>
        <taxon>Bacillati</taxon>
        <taxon>Bacillota</taxon>
        <taxon>Bacilli</taxon>
        <taxon>Bacillales</taxon>
        <taxon>Bacillaceae</taxon>
        <taxon>Lysinibacillus</taxon>
    </lineage>
</organism>
<keyword evidence="1" id="KW-0805">Transcription regulation</keyword>
<dbReference type="InterPro" id="IPR001034">
    <property type="entry name" value="DeoR_HTH"/>
</dbReference>
<keyword evidence="2" id="KW-0238">DNA-binding</keyword>
<dbReference type="InterPro" id="IPR018356">
    <property type="entry name" value="Tscrpt_reg_HTH_DeoR_CS"/>
</dbReference>
<name>A0A917G025_9BACI</name>
<dbReference type="Proteomes" id="UP000616608">
    <property type="component" value="Unassembled WGS sequence"/>
</dbReference>
<dbReference type="InterPro" id="IPR037171">
    <property type="entry name" value="NagB/RpiA_transferase-like"/>
</dbReference>
<protein>
    <submittedName>
        <fullName evidence="5">DeoR family transcriptional regulator</fullName>
    </submittedName>
</protein>
<evidence type="ECO:0000259" key="4">
    <source>
        <dbReference type="PROSITE" id="PS51000"/>
    </source>
</evidence>
<dbReference type="PRINTS" id="PR00037">
    <property type="entry name" value="HTHLACR"/>
</dbReference>
<sequence length="258" mass="28451">MSDKMLRDERIEKIKVLLQKSETVRVAHLSELLNVTSETIRKDLEYLEDLGEVRRVHGGAILKQSNTKETNFSVRETINKEQKAELASLTTAFVKEGDCIALDVSTTNTEVIKQLVTSFQQLSIVTNCLSIATIAAQNPNFSIFLTGGILKNSELCLVGQKAVDFVEGFHIDTFFMSASGVSLDQGFLDYGLDELSVKQAMLRNATSVFAVMDYTKFNKTAIFKVGGLAIVDGIITNPALNENIAHDFQEAGVTIYVE</sequence>
<dbReference type="Pfam" id="PF08220">
    <property type="entry name" value="HTH_DeoR"/>
    <property type="match status" value="1"/>
</dbReference>
<dbReference type="SMART" id="SM01134">
    <property type="entry name" value="DeoRC"/>
    <property type="match status" value="1"/>
</dbReference>
<dbReference type="GO" id="GO:0003700">
    <property type="term" value="F:DNA-binding transcription factor activity"/>
    <property type="evidence" value="ECO:0007669"/>
    <property type="project" value="InterPro"/>
</dbReference>
<dbReference type="Gene3D" id="3.40.50.1360">
    <property type="match status" value="1"/>
</dbReference>
<dbReference type="Gene3D" id="1.10.10.10">
    <property type="entry name" value="Winged helix-like DNA-binding domain superfamily/Winged helix DNA-binding domain"/>
    <property type="match status" value="1"/>
</dbReference>
<accession>A0A917G025</accession>
<dbReference type="PROSITE" id="PS00894">
    <property type="entry name" value="HTH_DEOR_1"/>
    <property type="match status" value="1"/>
</dbReference>